<dbReference type="InterPro" id="IPR038565">
    <property type="entry name" value="CLIP_sf"/>
</dbReference>
<dbReference type="FunFam" id="3.30.1640.30:FF:000001">
    <property type="entry name" value="Serine protease 7"/>
    <property type="match status" value="1"/>
</dbReference>
<dbReference type="GO" id="GO:0006508">
    <property type="term" value="P:proteolysis"/>
    <property type="evidence" value="ECO:0007669"/>
    <property type="project" value="UniProtKB-KW"/>
</dbReference>
<keyword evidence="11" id="KW-0964">Secreted</keyword>
<dbReference type="FunFam" id="2.40.10.10:FF:000028">
    <property type="entry name" value="Serine protease easter"/>
    <property type="match status" value="1"/>
</dbReference>
<feature type="domain" description="Peptidase S1" evidence="12">
    <location>
        <begin position="205"/>
        <end position="452"/>
    </location>
</feature>
<organism evidence="14">
    <name type="scientific">Musca domestica</name>
    <name type="common">House fly</name>
    <dbReference type="NCBI Taxonomy" id="7370"/>
    <lineage>
        <taxon>Eukaryota</taxon>
        <taxon>Metazoa</taxon>
        <taxon>Ecdysozoa</taxon>
        <taxon>Arthropoda</taxon>
        <taxon>Hexapoda</taxon>
        <taxon>Insecta</taxon>
        <taxon>Pterygota</taxon>
        <taxon>Neoptera</taxon>
        <taxon>Endopterygota</taxon>
        <taxon>Diptera</taxon>
        <taxon>Brachycera</taxon>
        <taxon>Muscomorpha</taxon>
        <taxon>Muscoidea</taxon>
        <taxon>Muscidae</taxon>
        <taxon>Musca</taxon>
    </lineage>
</organism>
<dbReference type="SUPFAM" id="SSF50494">
    <property type="entry name" value="Trypsin-like serine proteases"/>
    <property type="match status" value="1"/>
</dbReference>
<evidence type="ECO:0000256" key="7">
    <source>
        <dbReference type="ARBA" id="ARBA00023157"/>
    </source>
</evidence>
<dbReference type="OrthoDB" id="425190at2759"/>
<dbReference type="RefSeq" id="XP_005189774.2">
    <property type="nucleotide sequence ID" value="XM_005189717.4"/>
</dbReference>
<dbReference type="CDD" id="cd00190">
    <property type="entry name" value="Tryp_SPc"/>
    <property type="match status" value="1"/>
</dbReference>
<dbReference type="PROSITE" id="PS50240">
    <property type="entry name" value="TRYPSIN_DOM"/>
    <property type="match status" value="1"/>
</dbReference>
<evidence type="ECO:0000256" key="6">
    <source>
        <dbReference type="ARBA" id="ARBA00023145"/>
    </source>
</evidence>
<evidence type="ECO:0000256" key="9">
    <source>
        <dbReference type="ARBA" id="ARBA00024195"/>
    </source>
</evidence>
<keyword evidence="8" id="KW-0325">Glycoprotein</keyword>
<sequence length="455" mass="50742">MNFVMKQIVVFILISGVIISVPAQRNFRQQDNFEYCTTVDDEDGECVALSRCPELSMTMKKMNPRMGQRMLQRSKRTCDNYDMDNDPEICCENPLEFPTTPKPTAIEDRAGFNVCRGPDQRQGSCVELRNCKSLLDELQLKHGDPAFANYLRASNKICGGQNTMVCCPSGVLTTSNRDTNSDAIPRSLPTVEDGCGRNSITPTKIVGGQESKVGAWPWMALLGYEPSSSSPFKCGGSLVTARHVITASHCINNALKFVRLGEHDLTTDTEAQHVDINIQRAVKHPNYVKRSGHSDIAILYLERNVAFTKSILPICLPTSPALRQKDYVRYNPFVAGWGKNHENGTARNVLYELQIMVYTNDLCRQEYQKRNILFSQNQFDSAVLCAGVLTGGKDSCQGDSGGPLMIPEIYKNVAHFHLLGVIAYGNGCGRPEIPAVYTSVQYFMDWIIERIQDTQ</sequence>
<feature type="domain" description="Clip" evidence="13">
    <location>
        <begin position="114"/>
        <end position="167"/>
    </location>
</feature>
<comment type="similarity">
    <text evidence="9 11">Belongs to the peptidase S1 family. CLIP subfamily.</text>
</comment>
<dbReference type="InterPro" id="IPR033116">
    <property type="entry name" value="TRYPSIN_SER"/>
</dbReference>
<dbReference type="PROSITE" id="PS00134">
    <property type="entry name" value="TRYPSIN_HIS"/>
    <property type="match status" value="1"/>
</dbReference>
<keyword evidence="5" id="KW-0106">Calcium</keyword>
<evidence type="ECO:0000256" key="8">
    <source>
        <dbReference type="ARBA" id="ARBA00023180"/>
    </source>
</evidence>
<dbReference type="VEuPathDB" id="VectorBase:MDOMA2_011366"/>
<evidence type="ECO:0000259" key="13">
    <source>
        <dbReference type="PROSITE" id="PS51888"/>
    </source>
</evidence>
<dbReference type="SMART" id="SM00020">
    <property type="entry name" value="Tryp_SPc"/>
    <property type="match status" value="1"/>
</dbReference>
<dbReference type="PANTHER" id="PTHR24252">
    <property type="entry name" value="ACROSIN-RELATED"/>
    <property type="match status" value="1"/>
</dbReference>
<evidence type="ECO:0000256" key="5">
    <source>
        <dbReference type="ARBA" id="ARBA00022837"/>
    </source>
</evidence>
<dbReference type="Pfam" id="PF12032">
    <property type="entry name" value="CLIP"/>
    <property type="match status" value="2"/>
</dbReference>
<dbReference type="FunFam" id="2.40.10.10:FF:000134">
    <property type="entry name" value="Uncharacterized protein, isoform B"/>
    <property type="match status" value="1"/>
</dbReference>
<dbReference type="Gene3D" id="2.40.10.10">
    <property type="entry name" value="Trypsin-like serine proteases"/>
    <property type="match status" value="2"/>
</dbReference>
<comment type="domain">
    <text evidence="11">The clip domain consists of 35-55 residues which are 'knitted' together usually by 3 conserved disulfide bonds forming a clip-like compact structure.</text>
</comment>
<dbReference type="InterPro" id="IPR009003">
    <property type="entry name" value="Peptidase_S1_PA"/>
</dbReference>
<evidence type="ECO:0000256" key="11">
    <source>
        <dbReference type="RuleBase" id="RU366078"/>
    </source>
</evidence>
<evidence type="ECO:0000259" key="12">
    <source>
        <dbReference type="PROSITE" id="PS50240"/>
    </source>
</evidence>
<feature type="chain" id="PRO_5044514247" description="CLIP domain-containing serine protease" evidence="11">
    <location>
        <begin position="24"/>
        <end position="455"/>
    </location>
</feature>
<dbReference type="VEuPathDB" id="VectorBase:MDOA005274"/>
<dbReference type="AlphaFoldDB" id="A0A1I8MIL8"/>
<dbReference type="InterPro" id="IPR001254">
    <property type="entry name" value="Trypsin_dom"/>
</dbReference>
<accession>A0A1I8MIL8</accession>
<name>A0A1I8MIL8_MUSDO</name>
<dbReference type="PANTHER" id="PTHR24252:SF7">
    <property type="entry name" value="HYALIN"/>
    <property type="match status" value="1"/>
</dbReference>
<dbReference type="PROSITE" id="PS51888">
    <property type="entry name" value="CLIP"/>
    <property type="match status" value="1"/>
</dbReference>
<dbReference type="eggNOG" id="KOG3627">
    <property type="taxonomic scope" value="Eukaryota"/>
</dbReference>
<feature type="signal peptide" evidence="11">
    <location>
        <begin position="1"/>
        <end position="23"/>
    </location>
</feature>
<dbReference type="Gene3D" id="3.30.1640.30">
    <property type="match status" value="2"/>
</dbReference>
<dbReference type="EnsemblMetazoa" id="MDOA005274-RA">
    <property type="protein sequence ID" value="MDOA005274-PA"/>
    <property type="gene ID" value="MDOA005274"/>
</dbReference>
<dbReference type="SMART" id="SM00680">
    <property type="entry name" value="CLIP"/>
    <property type="match status" value="2"/>
</dbReference>
<dbReference type="InterPro" id="IPR022700">
    <property type="entry name" value="CLIP"/>
</dbReference>
<keyword evidence="1 10" id="KW-0645">Protease</keyword>
<dbReference type="KEGG" id="mde:101900983"/>
<evidence type="ECO:0000256" key="10">
    <source>
        <dbReference type="RuleBase" id="RU363034"/>
    </source>
</evidence>
<dbReference type="GO" id="GO:0004252">
    <property type="term" value="F:serine-type endopeptidase activity"/>
    <property type="evidence" value="ECO:0007669"/>
    <property type="project" value="UniProtKB-UniRule"/>
</dbReference>
<dbReference type="PROSITE" id="PS00135">
    <property type="entry name" value="TRYPSIN_SER"/>
    <property type="match status" value="1"/>
</dbReference>
<proteinExistence type="inferred from homology"/>
<keyword evidence="4 10" id="KW-0720">Serine protease</keyword>
<dbReference type="InterPro" id="IPR001314">
    <property type="entry name" value="Peptidase_S1A"/>
</dbReference>
<keyword evidence="7" id="KW-1015">Disulfide bond</keyword>
<keyword evidence="6" id="KW-0865">Zymogen</keyword>
<comment type="subcellular location">
    <subcellularLocation>
        <location evidence="11">Secreted</location>
    </subcellularLocation>
</comment>
<evidence type="ECO:0000256" key="1">
    <source>
        <dbReference type="ARBA" id="ARBA00022670"/>
    </source>
</evidence>
<keyword evidence="3 10" id="KW-0378">Hydrolase</keyword>
<reference evidence="14" key="1">
    <citation type="submission" date="2020-05" db="UniProtKB">
        <authorList>
            <consortium name="EnsemblMetazoa"/>
        </authorList>
    </citation>
    <scope>IDENTIFICATION</scope>
    <source>
        <strain evidence="14">Aabys</strain>
    </source>
</reference>
<dbReference type="Pfam" id="PF00089">
    <property type="entry name" value="Trypsin"/>
    <property type="match status" value="1"/>
</dbReference>
<evidence type="ECO:0000256" key="4">
    <source>
        <dbReference type="ARBA" id="ARBA00022825"/>
    </source>
</evidence>
<dbReference type="GO" id="GO:0005576">
    <property type="term" value="C:extracellular region"/>
    <property type="evidence" value="ECO:0007669"/>
    <property type="project" value="UniProtKB-SubCell"/>
</dbReference>
<evidence type="ECO:0000256" key="3">
    <source>
        <dbReference type="ARBA" id="ARBA00022801"/>
    </source>
</evidence>
<dbReference type="EC" id="3.4.21.-" evidence="10"/>
<keyword evidence="2 11" id="KW-0732">Signal</keyword>
<dbReference type="PRINTS" id="PR00722">
    <property type="entry name" value="CHYMOTRYPSIN"/>
</dbReference>
<dbReference type="InterPro" id="IPR018114">
    <property type="entry name" value="TRYPSIN_HIS"/>
</dbReference>
<protein>
    <recommendedName>
        <fullName evidence="11">CLIP domain-containing serine protease</fullName>
        <ecNumber evidence="10">3.4.21.-</ecNumber>
    </recommendedName>
</protein>
<evidence type="ECO:0000313" key="14">
    <source>
        <dbReference type="EnsemblMetazoa" id="MDOA005274-PA"/>
    </source>
</evidence>
<dbReference type="InterPro" id="IPR043504">
    <property type="entry name" value="Peptidase_S1_PA_chymotrypsin"/>
</dbReference>
<evidence type="ECO:0000256" key="2">
    <source>
        <dbReference type="ARBA" id="ARBA00022729"/>
    </source>
</evidence>
<gene>
    <name evidence="14" type="primary">101900983</name>
</gene>